<dbReference type="PANTHER" id="PTHR43080">
    <property type="entry name" value="CBS DOMAIN-CONTAINING PROTEIN CBSX3, MITOCHONDRIAL"/>
    <property type="match status" value="1"/>
</dbReference>
<keyword evidence="2" id="KW-0486">Methionine biosynthesis</keyword>
<accession>A0ABT8M9P6</accession>
<sequence length="143" mass="15714">MTLEECCREEVVVVSSETTATDMARVMESRNVDSVIIVSGENKPLGIVTDRDLAVRIVARGEDPGTVRARDIMSGDLVTFSEGTGIYQAIEQMTRRGIRRMPITGRDGRLVGIITLDDIIRLIGEEMSKIAGNIEKQSPPIPR</sequence>
<feature type="domain" description="CBS" evidence="4">
    <location>
        <begin position="7"/>
        <end position="64"/>
    </location>
</feature>
<organism evidence="5 6">
    <name type="scientific">Methanoculleus frigidifontis</name>
    <dbReference type="NCBI Taxonomy" id="2584085"/>
    <lineage>
        <taxon>Archaea</taxon>
        <taxon>Methanobacteriati</taxon>
        <taxon>Methanobacteriota</taxon>
        <taxon>Stenosarchaea group</taxon>
        <taxon>Methanomicrobia</taxon>
        <taxon>Methanomicrobiales</taxon>
        <taxon>Methanomicrobiaceae</taxon>
        <taxon>Methanoculleus</taxon>
    </lineage>
</organism>
<dbReference type="InterPro" id="IPR000644">
    <property type="entry name" value="CBS_dom"/>
</dbReference>
<dbReference type="SMART" id="SM00116">
    <property type="entry name" value="CBS"/>
    <property type="match status" value="2"/>
</dbReference>
<dbReference type="EMBL" id="VCYH01000004">
    <property type="protein sequence ID" value="MDN7024634.1"/>
    <property type="molecule type" value="Genomic_DNA"/>
</dbReference>
<dbReference type="InterPro" id="IPR046342">
    <property type="entry name" value="CBS_dom_sf"/>
</dbReference>
<dbReference type="CDD" id="cd17775">
    <property type="entry name" value="CBS_pair_bact_arch"/>
    <property type="match status" value="1"/>
</dbReference>
<evidence type="ECO:0000259" key="4">
    <source>
        <dbReference type="PROSITE" id="PS51371"/>
    </source>
</evidence>
<evidence type="ECO:0000256" key="3">
    <source>
        <dbReference type="PROSITE-ProRule" id="PRU00703"/>
    </source>
</evidence>
<feature type="domain" description="CBS" evidence="4">
    <location>
        <begin position="73"/>
        <end position="130"/>
    </location>
</feature>
<dbReference type="PROSITE" id="PS51371">
    <property type="entry name" value="CBS"/>
    <property type="match status" value="2"/>
</dbReference>
<dbReference type="Pfam" id="PF00571">
    <property type="entry name" value="CBS"/>
    <property type="match status" value="2"/>
</dbReference>
<gene>
    <name evidence="5" type="ORF">FGU65_06985</name>
</gene>
<keyword evidence="6" id="KW-1185">Reference proteome</keyword>
<dbReference type="Proteomes" id="UP001168338">
    <property type="component" value="Unassembled WGS sequence"/>
</dbReference>
<reference evidence="5" key="1">
    <citation type="submission" date="2019-05" db="EMBL/GenBank/DDBJ databases">
        <title>Methanoculleus sp. FWC-SCC1, a methanogenic archaeon isolated from deep marine cold seep.</title>
        <authorList>
            <person name="Chen Y.-W."/>
            <person name="Chen S.-C."/>
            <person name="Teng N.-H."/>
            <person name="Lai M.-C."/>
        </authorList>
    </citation>
    <scope>NUCLEOTIDE SEQUENCE</scope>
    <source>
        <strain evidence="5">FWC-SCC1</strain>
    </source>
</reference>
<dbReference type="SUPFAM" id="SSF54631">
    <property type="entry name" value="CBS-domain pair"/>
    <property type="match status" value="1"/>
</dbReference>
<evidence type="ECO:0000313" key="5">
    <source>
        <dbReference type="EMBL" id="MDN7024634.1"/>
    </source>
</evidence>
<dbReference type="InterPro" id="IPR051257">
    <property type="entry name" value="Diverse_CBS-Domain"/>
</dbReference>
<dbReference type="PANTHER" id="PTHR43080:SF2">
    <property type="entry name" value="CBS DOMAIN-CONTAINING PROTEIN"/>
    <property type="match status" value="1"/>
</dbReference>
<keyword evidence="2" id="KW-0028">Amino-acid biosynthesis</keyword>
<evidence type="ECO:0000313" key="6">
    <source>
        <dbReference type="Proteomes" id="UP001168338"/>
    </source>
</evidence>
<proteinExistence type="predicted"/>
<dbReference type="Gene3D" id="3.10.580.10">
    <property type="entry name" value="CBS-domain"/>
    <property type="match status" value="1"/>
</dbReference>
<evidence type="ECO:0000256" key="1">
    <source>
        <dbReference type="ARBA" id="ARBA00023122"/>
    </source>
</evidence>
<comment type="caution">
    <text evidence="5">The sequence shown here is derived from an EMBL/GenBank/DDBJ whole genome shotgun (WGS) entry which is preliminary data.</text>
</comment>
<dbReference type="RefSeq" id="WP_301663753.1">
    <property type="nucleotide sequence ID" value="NZ_VCYH01000004.1"/>
</dbReference>
<name>A0ABT8M9P6_9EURY</name>
<protein>
    <submittedName>
        <fullName evidence="5">CBS domain-containing protein</fullName>
    </submittedName>
</protein>
<keyword evidence="1 3" id="KW-0129">CBS domain</keyword>
<evidence type="ECO:0000256" key="2">
    <source>
        <dbReference type="ARBA" id="ARBA00023167"/>
    </source>
</evidence>